<accession>A0AAV3XRU6</accession>
<sequence length="71" mass="7938">MTKTVIAGLDVGKNSSCLLGWDGDSPISNPKDFFDDYAEFICLTPNFDSVNKIVSLKPDTGQIIVFLEYWF</sequence>
<name>A0AAV3XRU6_9CYAN</name>
<proteinExistence type="predicted"/>
<dbReference type="Proteomes" id="UP001050975">
    <property type="component" value="Unassembled WGS sequence"/>
</dbReference>
<evidence type="ECO:0000313" key="1">
    <source>
        <dbReference type="EMBL" id="GET44548.1"/>
    </source>
</evidence>
<dbReference type="EMBL" id="BLAY01000406">
    <property type="protein sequence ID" value="GET44548.1"/>
    <property type="molecule type" value="Genomic_DNA"/>
</dbReference>
<protein>
    <recommendedName>
        <fullName evidence="3">Transposase</fullName>
    </recommendedName>
</protein>
<comment type="caution">
    <text evidence="1">The sequence shown here is derived from an EMBL/GenBank/DDBJ whole genome shotgun (WGS) entry which is preliminary data.</text>
</comment>
<evidence type="ECO:0000313" key="2">
    <source>
        <dbReference type="Proteomes" id="UP001050975"/>
    </source>
</evidence>
<keyword evidence="2" id="KW-1185">Reference proteome</keyword>
<dbReference type="RefSeq" id="WP_226594710.1">
    <property type="nucleotide sequence ID" value="NZ_BLAY01000406.1"/>
</dbReference>
<organism evidence="1 2">
    <name type="scientific">Microseira wollei NIES-4236</name>
    <dbReference type="NCBI Taxonomy" id="2530354"/>
    <lineage>
        <taxon>Bacteria</taxon>
        <taxon>Bacillati</taxon>
        <taxon>Cyanobacteriota</taxon>
        <taxon>Cyanophyceae</taxon>
        <taxon>Oscillatoriophycideae</taxon>
        <taxon>Aerosakkonematales</taxon>
        <taxon>Aerosakkonemataceae</taxon>
        <taxon>Microseira</taxon>
    </lineage>
</organism>
<dbReference type="AlphaFoldDB" id="A0AAV3XRU6"/>
<gene>
    <name evidence="1" type="ORF">MiSe_93780</name>
</gene>
<reference evidence="1" key="1">
    <citation type="submission" date="2019-10" db="EMBL/GenBank/DDBJ databases">
        <title>Draft genome sequece of Microseira wollei NIES-4236.</title>
        <authorList>
            <person name="Yamaguchi H."/>
            <person name="Suzuki S."/>
            <person name="Kawachi M."/>
        </authorList>
    </citation>
    <scope>NUCLEOTIDE SEQUENCE</scope>
    <source>
        <strain evidence="1">NIES-4236</strain>
    </source>
</reference>
<evidence type="ECO:0008006" key="3">
    <source>
        <dbReference type="Google" id="ProtNLM"/>
    </source>
</evidence>